<name>A0A6J5UNU8_PRUAR</name>
<evidence type="ECO:0000313" key="1">
    <source>
        <dbReference type="EMBL" id="CAB4277553.1"/>
    </source>
</evidence>
<protein>
    <recommendedName>
        <fullName evidence="3">Ribosomal protein S24/S35 mitochondrial conserved domain-containing protein</fullName>
    </recommendedName>
</protein>
<dbReference type="Proteomes" id="UP000507222">
    <property type="component" value="Unassembled WGS sequence"/>
</dbReference>
<dbReference type="GO" id="GO:0003735">
    <property type="term" value="F:structural constituent of ribosome"/>
    <property type="evidence" value="ECO:0007669"/>
    <property type="project" value="InterPro"/>
</dbReference>
<dbReference type="GO" id="GO:0005763">
    <property type="term" value="C:mitochondrial small ribosomal subunit"/>
    <property type="evidence" value="ECO:0007669"/>
    <property type="project" value="TreeGrafter"/>
</dbReference>
<dbReference type="EMBL" id="CAEKDK010000004">
    <property type="protein sequence ID" value="CAB4277553.1"/>
    <property type="molecule type" value="Genomic_DNA"/>
</dbReference>
<evidence type="ECO:0000313" key="2">
    <source>
        <dbReference type="Proteomes" id="UP000507222"/>
    </source>
</evidence>
<proteinExistence type="predicted"/>
<evidence type="ECO:0008006" key="3">
    <source>
        <dbReference type="Google" id="ProtNLM"/>
    </source>
</evidence>
<dbReference type="InterPro" id="IPR039848">
    <property type="entry name" value="Ribosomal_mS35_mt"/>
</dbReference>
<accession>A0A6J5UNU8</accession>
<reference evidence="1 2" key="1">
    <citation type="submission" date="2020-05" db="EMBL/GenBank/DDBJ databases">
        <authorList>
            <person name="Campoy J."/>
            <person name="Schneeberger K."/>
            <person name="Spophaly S."/>
        </authorList>
    </citation>
    <scope>NUCLEOTIDE SEQUENCE [LARGE SCALE GENOMIC DNA]</scope>
    <source>
        <strain evidence="1">PruArmRojPasFocal</strain>
    </source>
</reference>
<dbReference type="AlphaFoldDB" id="A0A6J5UNU8"/>
<dbReference type="PANTHER" id="PTHR13490:SF0">
    <property type="entry name" value="SMALL RIBOSOMAL SUBUNIT PROTEIN MS35"/>
    <property type="match status" value="1"/>
</dbReference>
<dbReference type="GO" id="GO:0032543">
    <property type="term" value="P:mitochondrial translation"/>
    <property type="evidence" value="ECO:0007669"/>
    <property type="project" value="InterPro"/>
</dbReference>
<organism evidence="1 2">
    <name type="scientific">Prunus armeniaca</name>
    <name type="common">Apricot</name>
    <name type="synonym">Armeniaca vulgaris</name>
    <dbReference type="NCBI Taxonomy" id="36596"/>
    <lineage>
        <taxon>Eukaryota</taxon>
        <taxon>Viridiplantae</taxon>
        <taxon>Streptophyta</taxon>
        <taxon>Embryophyta</taxon>
        <taxon>Tracheophyta</taxon>
        <taxon>Spermatophyta</taxon>
        <taxon>Magnoliopsida</taxon>
        <taxon>eudicotyledons</taxon>
        <taxon>Gunneridae</taxon>
        <taxon>Pentapetalae</taxon>
        <taxon>rosids</taxon>
        <taxon>fabids</taxon>
        <taxon>Rosales</taxon>
        <taxon>Rosaceae</taxon>
        <taxon>Amygdaloideae</taxon>
        <taxon>Amygdaleae</taxon>
        <taxon>Prunus</taxon>
    </lineage>
</organism>
<sequence>MKRALLRNVSVYARSRLLPPPYNPGPPSQLAPLADSTRPRISFYSTQSSSHNQEVCNAAVDDVSNKELKVRIGKYFKSDKEALPSILKMILQRSLAGKHEETDHDLKMQPVDGVKDQEFESDFEEMHDTDEEIDNLYNARDVVMNRIVKDEYFNMDDKKWDGIVGDAVKHGIMKDERV</sequence>
<dbReference type="PANTHER" id="PTHR13490">
    <property type="entry name" value="MITOCHONDRIAL 28S RIBOSOMAL PROTEIN S28"/>
    <property type="match status" value="1"/>
</dbReference>
<gene>
    <name evidence="1" type="ORF">CURHAP_LOCUS27322</name>
</gene>